<keyword evidence="3" id="KW-1185">Reference proteome</keyword>
<evidence type="ECO:0000313" key="3">
    <source>
        <dbReference type="Proteomes" id="UP000770661"/>
    </source>
</evidence>
<evidence type="ECO:0000259" key="1">
    <source>
        <dbReference type="Pfam" id="PF23086"/>
    </source>
</evidence>
<dbReference type="InterPro" id="IPR056398">
    <property type="entry name" value="Tudor_Coilin"/>
</dbReference>
<dbReference type="AlphaFoldDB" id="A0A8J4YAY5"/>
<name>A0A8J4YAY5_CHIOP</name>
<organism evidence="2 3">
    <name type="scientific">Chionoecetes opilio</name>
    <name type="common">Atlantic snow crab</name>
    <name type="synonym">Cancer opilio</name>
    <dbReference type="NCBI Taxonomy" id="41210"/>
    <lineage>
        <taxon>Eukaryota</taxon>
        <taxon>Metazoa</taxon>
        <taxon>Ecdysozoa</taxon>
        <taxon>Arthropoda</taxon>
        <taxon>Crustacea</taxon>
        <taxon>Multicrustacea</taxon>
        <taxon>Malacostraca</taxon>
        <taxon>Eumalacostraca</taxon>
        <taxon>Eucarida</taxon>
        <taxon>Decapoda</taxon>
        <taxon>Pleocyemata</taxon>
        <taxon>Brachyura</taxon>
        <taxon>Eubrachyura</taxon>
        <taxon>Majoidea</taxon>
        <taxon>Majidae</taxon>
        <taxon>Chionoecetes</taxon>
    </lineage>
</organism>
<comment type="caution">
    <text evidence="2">The sequence shown here is derived from an EMBL/GenBank/DDBJ whole genome shotgun (WGS) entry which is preliminary data.</text>
</comment>
<dbReference type="Pfam" id="PF23086">
    <property type="entry name" value="Tudor_Coilin"/>
    <property type="match status" value="1"/>
</dbReference>
<dbReference type="EMBL" id="JACEEZ010012173">
    <property type="protein sequence ID" value="KAG0720824.1"/>
    <property type="molecule type" value="Genomic_DNA"/>
</dbReference>
<protein>
    <recommendedName>
        <fullName evidence="1">Coilin tudor domain-containing protein</fullName>
    </recommendedName>
</protein>
<accession>A0A8J4YAY5</accession>
<evidence type="ECO:0000313" key="2">
    <source>
        <dbReference type="EMBL" id="KAG0720824.1"/>
    </source>
</evidence>
<sequence length="135" mass="15197">MIFPFYIQIAFQVHIGLCIETDYSLHTPSPQGNLNQSTIPPLHELPALTAPPKAGDFIALKTVVMEQCYSLTLSDYQVAKVLAVEGLCVKLKFVESANIQTLTMEEINGDDLEENTRIKEMDWRDIVEPRVLFSV</sequence>
<dbReference type="OrthoDB" id="6379018at2759"/>
<feature type="domain" description="Coilin tudor" evidence="1">
    <location>
        <begin position="44"/>
        <end position="115"/>
    </location>
</feature>
<dbReference type="Proteomes" id="UP000770661">
    <property type="component" value="Unassembled WGS sequence"/>
</dbReference>
<gene>
    <name evidence="2" type="ORF">GWK47_047654</name>
</gene>
<reference evidence="2" key="1">
    <citation type="submission" date="2020-07" db="EMBL/GenBank/DDBJ databases">
        <title>The High-quality genome of the commercially important snow crab, Chionoecetes opilio.</title>
        <authorList>
            <person name="Jeong J.-H."/>
            <person name="Ryu S."/>
        </authorList>
    </citation>
    <scope>NUCLEOTIDE SEQUENCE</scope>
    <source>
        <strain evidence="2">MADBK_172401_WGS</strain>
        <tissue evidence="2">Digestive gland</tissue>
    </source>
</reference>
<proteinExistence type="predicted"/>